<feature type="compositionally biased region" description="Low complexity" evidence="1">
    <location>
        <begin position="234"/>
        <end position="253"/>
    </location>
</feature>
<feature type="compositionally biased region" description="Polar residues" evidence="1">
    <location>
        <begin position="330"/>
        <end position="380"/>
    </location>
</feature>
<feature type="compositionally biased region" description="Low complexity" evidence="1">
    <location>
        <begin position="204"/>
        <end position="215"/>
    </location>
</feature>
<dbReference type="Proteomes" id="UP001305779">
    <property type="component" value="Unassembled WGS sequence"/>
</dbReference>
<feature type="compositionally biased region" description="Pro residues" evidence="1">
    <location>
        <begin position="81"/>
        <end position="95"/>
    </location>
</feature>
<organism evidence="2 3">
    <name type="scientific">Zasmidium cellare</name>
    <name type="common">Wine cellar mold</name>
    <name type="synonym">Racodium cellare</name>
    <dbReference type="NCBI Taxonomy" id="395010"/>
    <lineage>
        <taxon>Eukaryota</taxon>
        <taxon>Fungi</taxon>
        <taxon>Dikarya</taxon>
        <taxon>Ascomycota</taxon>
        <taxon>Pezizomycotina</taxon>
        <taxon>Dothideomycetes</taxon>
        <taxon>Dothideomycetidae</taxon>
        <taxon>Mycosphaerellales</taxon>
        <taxon>Mycosphaerellaceae</taxon>
        <taxon>Zasmidium</taxon>
    </lineage>
</organism>
<evidence type="ECO:0000313" key="2">
    <source>
        <dbReference type="EMBL" id="KAK4505794.1"/>
    </source>
</evidence>
<feature type="compositionally biased region" description="Basic and acidic residues" evidence="1">
    <location>
        <begin position="304"/>
        <end position="313"/>
    </location>
</feature>
<name>A0ABR0EW00_ZASCE</name>
<feature type="region of interest" description="Disordered" evidence="1">
    <location>
        <begin position="697"/>
        <end position="763"/>
    </location>
</feature>
<dbReference type="EMBL" id="JAXOVC010000002">
    <property type="protein sequence ID" value="KAK4505794.1"/>
    <property type="molecule type" value="Genomic_DNA"/>
</dbReference>
<feature type="compositionally biased region" description="Basic residues" evidence="1">
    <location>
        <begin position="1"/>
        <end position="11"/>
    </location>
</feature>
<evidence type="ECO:0000256" key="1">
    <source>
        <dbReference type="SAM" id="MobiDB-lite"/>
    </source>
</evidence>
<feature type="region of interest" description="Disordered" evidence="1">
    <location>
        <begin position="1"/>
        <end position="130"/>
    </location>
</feature>
<comment type="caution">
    <text evidence="2">The sequence shown here is derived from an EMBL/GenBank/DDBJ whole genome shotgun (WGS) entry which is preliminary data.</text>
</comment>
<feature type="compositionally biased region" description="Low complexity" evidence="1">
    <location>
        <begin position="731"/>
        <end position="756"/>
    </location>
</feature>
<proteinExistence type="predicted"/>
<reference evidence="2 3" key="1">
    <citation type="journal article" date="2023" name="G3 (Bethesda)">
        <title>A chromosome-level genome assembly of Zasmidium syzygii isolated from banana leaves.</title>
        <authorList>
            <person name="van Westerhoven A.C."/>
            <person name="Mehrabi R."/>
            <person name="Talebi R."/>
            <person name="Steentjes M.B.F."/>
            <person name="Corcolon B."/>
            <person name="Chong P.A."/>
            <person name="Kema G.H.J."/>
            <person name="Seidl M.F."/>
        </authorList>
    </citation>
    <scope>NUCLEOTIDE SEQUENCE [LARGE SCALE GENOMIC DNA]</scope>
    <source>
        <strain evidence="2 3">P124</strain>
    </source>
</reference>
<keyword evidence="3" id="KW-1185">Reference proteome</keyword>
<feature type="region of interest" description="Disordered" evidence="1">
    <location>
        <begin position="147"/>
        <end position="168"/>
    </location>
</feature>
<accession>A0ABR0EW00</accession>
<feature type="region of interest" description="Disordered" evidence="1">
    <location>
        <begin position="186"/>
        <end position="422"/>
    </location>
</feature>
<feature type="compositionally biased region" description="Polar residues" evidence="1">
    <location>
        <begin position="263"/>
        <end position="300"/>
    </location>
</feature>
<feature type="compositionally biased region" description="Polar residues" evidence="1">
    <location>
        <begin position="116"/>
        <end position="130"/>
    </location>
</feature>
<sequence length="789" mass="85506">MRWPGKLHHYRQQPGGTLHDSTPRRPQSVSVHVLPSAAGDFSSPPAYSPDDVGQPSPNLAGGLSRSQTVLRRESGIARSPYAPPPLNPTPFPAELPPAQQHQQQPPPHLYPYAETSPPTSWSPDFTQLPTPQEQHEHIFFGDGSASMSAAHHAANTPPGKTSSDSGPHVALDRWSQRRLQRLNTEQGFREQRQGVQGVLSPPTSNAAASISSGSSDQTLYNAPAAQYHQSGADAQPQQPLHHPSQPHPAQQQSGGYQAPRVTPGNTANVGLAIQTPSATNPSRTQQYPPTDSQSHASQYSPPDPHSHFAHDPAARPSLASSRSFSQQQADDTSMSNNGSKATRPANGNNRQSVHNGISSREGSHSTQGGQVPAFNTSVVPPTQPFKGNAGQQAQQPPQSQPPPDVGRATPQPSQLSDEMSDEDVAQLIKDHKELREKYTKVKKYYFEKEDQVKQLQNSLAHQRLSQSRTSLDDSEYTTRFNRLDGLIAQLAFSIRKSWKSIPQWLVSSVNRDAVATGKQEMTAAGRAFISCWLVEEVFDKFFHPDLEPSLSSQLKAIQRNIRKAAPISQTAEEEEYLISKVVNWRLATLEGLGEILRSPTCPENRQKLTDTLKDGLVNALALHLQDPPPSDLEGGVHMIIELVVSIAIHLPLESRDVVIEYFMPGYSIMNDQMKVESGIPQLITSVADDAADRVSLKSATSDVTDMTENSNTDQPSKKRSMLSALTGTGGKSKAQGKHAGAAGSSSSLGRPESSQGMKEDLPPRVRMAAGIGVSVRGRSVLVKAPVFST</sequence>
<feature type="compositionally biased region" description="Low complexity" evidence="1">
    <location>
        <begin position="314"/>
        <end position="329"/>
    </location>
</feature>
<gene>
    <name evidence="2" type="ORF">PRZ48_003759</name>
</gene>
<feature type="compositionally biased region" description="Polar residues" evidence="1">
    <location>
        <begin position="697"/>
        <end position="714"/>
    </location>
</feature>
<protein>
    <submittedName>
        <fullName evidence="2">Uncharacterized protein</fullName>
    </submittedName>
</protein>
<evidence type="ECO:0000313" key="3">
    <source>
        <dbReference type="Proteomes" id="UP001305779"/>
    </source>
</evidence>